<dbReference type="Proteomes" id="UP000017548">
    <property type="component" value="Unassembled WGS sequence"/>
</dbReference>
<dbReference type="PANTHER" id="PTHR45982">
    <property type="entry name" value="REGULATOR OF CHROMOSOME CONDENSATION"/>
    <property type="match status" value="1"/>
</dbReference>
<keyword evidence="2" id="KW-0449">Lipoprotein</keyword>
<dbReference type="PANTHER" id="PTHR45982:SF1">
    <property type="entry name" value="REGULATOR OF CHROMOSOME CONDENSATION"/>
    <property type="match status" value="1"/>
</dbReference>
<protein>
    <submittedName>
        <fullName evidence="2">Lipoprotein</fullName>
    </submittedName>
</protein>
<evidence type="ECO:0000256" key="1">
    <source>
        <dbReference type="SAM" id="Phobius"/>
    </source>
</evidence>
<keyword evidence="3" id="KW-1185">Reference proteome</keyword>
<organism evidence="2 3">
    <name type="scientific">Shewanella decolorationis S12</name>
    <dbReference type="NCBI Taxonomy" id="1353536"/>
    <lineage>
        <taxon>Bacteria</taxon>
        <taxon>Pseudomonadati</taxon>
        <taxon>Pseudomonadota</taxon>
        <taxon>Gammaproteobacteria</taxon>
        <taxon>Alteromonadales</taxon>
        <taxon>Shewanellaceae</taxon>
        <taxon>Shewanella</taxon>
    </lineage>
</organism>
<dbReference type="InterPro" id="IPR051553">
    <property type="entry name" value="Ran_GTPase-activating"/>
</dbReference>
<proteinExistence type="predicted"/>
<dbReference type="EMBL" id="AXZL01000073">
    <property type="protein sequence ID" value="ESE40122.1"/>
    <property type="molecule type" value="Genomic_DNA"/>
</dbReference>
<feature type="transmembrane region" description="Helical" evidence="1">
    <location>
        <begin position="68"/>
        <end position="88"/>
    </location>
</feature>
<name>A0ABP2Z1N9_9GAMM</name>
<keyword evidence="1" id="KW-0812">Transmembrane</keyword>
<gene>
    <name evidence="2" type="ORF">SHD_3251</name>
</gene>
<evidence type="ECO:0000313" key="2">
    <source>
        <dbReference type="EMBL" id="ESE40122.1"/>
    </source>
</evidence>
<keyword evidence="1" id="KW-1133">Transmembrane helix</keyword>
<evidence type="ECO:0000313" key="3">
    <source>
        <dbReference type="Proteomes" id="UP000017548"/>
    </source>
</evidence>
<dbReference type="InterPro" id="IPR009091">
    <property type="entry name" value="RCC1/BLIP-II"/>
</dbReference>
<keyword evidence="1" id="KW-0472">Membrane</keyword>
<reference evidence="2 3" key="1">
    <citation type="journal article" date="2013" name="Genome Announc.">
        <title>Draft Genome Sequence of Shewanella decolorationis S12, a Dye-Degrading Bacterium Isolated from a Wastewater Treatment Plant.</title>
        <authorList>
            <person name="Xu M."/>
            <person name="Fang Y."/>
            <person name="Liu J."/>
            <person name="Chen X."/>
            <person name="Sun G."/>
            <person name="Guo J."/>
            <person name="Hua Z."/>
            <person name="Tu Q."/>
            <person name="Wu L."/>
            <person name="Zhou J."/>
            <person name="Liu X."/>
        </authorList>
    </citation>
    <scope>NUCLEOTIDE SEQUENCE [LARGE SCALE GENOMIC DNA]</scope>
    <source>
        <strain evidence="2 3">S12</strain>
    </source>
</reference>
<feature type="transmembrane region" description="Helical" evidence="1">
    <location>
        <begin position="25"/>
        <end position="47"/>
    </location>
</feature>
<dbReference type="Gene3D" id="2.130.10.30">
    <property type="entry name" value="Regulator of chromosome condensation 1/beta-lactamase-inhibitor protein II"/>
    <property type="match status" value="2"/>
</dbReference>
<sequence length="593" mass="65180">MNKSSDIRCFYVLGLMEIARLKVNVILVLLCLQSAFRFCVHLSMLYIRLNSVRVCRYDKDIIVEKNQVSWVGAALAIFALGHVVNLLIDKQDSEISPELKQQISDTIQAHRTPASANNVLIHEPNNREIVETSTKIPMPAELADVSQIYSNLSAFAALKRDGTVVTWGDGECGGDSTNTAEPLLNVKQLYAAEDSCGFAALTHDNKLIPWGMGYEFMPWTQGMRPVLYDVRDFVVTHGFYAAIKQDGSVVSWSSDDASTAELSSGKYAAPAMTNVVSVSVNHGAFVALKRDGTVVTWGQAEYGGDSREVASELNNVKLLYANDNAFTAMTATGRLVSWGGVRADQKGREQVAKLNQLAPAVKVVSSENGFAALLADGSVYAWGEGELAEDYVPFPARLSRPNRANKVIDIFANNGAFAALTISRQLIVWGSKYHGADTTILKDKLQSVHKVYPFDEGFVALRRDNTAIAWEGWELAENQPRYQEVTQVSKVVIYEREFAFLKQDGTVIDGHTGPKTEITQATDIFPTGLGFTVKRQDGSIAVWMGEEPAVMLDKQAVDLSQMRDIRSNLLDVIALMDDGTVKAWNMMGNLSNL</sequence>
<dbReference type="SUPFAM" id="SSF50985">
    <property type="entry name" value="RCC1/BLIP-II"/>
    <property type="match status" value="2"/>
</dbReference>
<accession>A0ABP2Z1N9</accession>
<comment type="caution">
    <text evidence="2">The sequence shown here is derived from an EMBL/GenBank/DDBJ whole genome shotgun (WGS) entry which is preliminary data.</text>
</comment>